<dbReference type="InterPro" id="IPR050606">
    <property type="entry name" value="Calponin-like"/>
</dbReference>
<dbReference type="PROSITE" id="PS50021">
    <property type="entry name" value="CH"/>
    <property type="match status" value="1"/>
</dbReference>
<dbReference type="InterPro" id="IPR001245">
    <property type="entry name" value="Ser-Thr/Tyr_kinase_cat_dom"/>
</dbReference>
<organism evidence="3 4">
    <name type="scientific">Monosiga brevicollis</name>
    <name type="common">Choanoflagellate</name>
    <dbReference type="NCBI Taxonomy" id="81824"/>
    <lineage>
        <taxon>Eukaryota</taxon>
        <taxon>Choanoflagellata</taxon>
        <taxon>Craspedida</taxon>
        <taxon>Salpingoecidae</taxon>
        <taxon>Monosiga</taxon>
    </lineage>
</organism>
<keyword evidence="4" id="KW-1185">Reference proteome</keyword>
<dbReference type="RefSeq" id="XP_001749116.1">
    <property type="nucleotide sequence ID" value="XM_001749064.1"/>
</dbReference>
<dbReference type="Pfam" id="PF07714">
    <property type="entry name" value="PK_Tyr_Ser-Thr"/>
    <property type="match status" value="2"/>
</dbReference>
<evidence type="ECO:0000313" key="4">
    <source>
        <dbReference type="Proteomes" id="UP000001357"/>
    </source>
</evidence>
<dbReference type="STRING" id="81824.A9V8S1"/>
<protein>
    <recommendedName>
        <fullName evidence="2">Calponin-homology (CH) domain-containing protein</fullName>
    </recommendedName>
</protein>
<dbReference type="SUPFAM" id="SSF47576">
    <property type="entry name" value="Calponin-homology domain, CH-domain"/>
    <property type="match status" value="1"/>
</dbReference>
<feature type="region of interest" description="Disordered" evidence="1">
    <location>
        <begin position="145"/>
        <end position="180"/>
    </location>
</feature>
<dbReference type="eggNOG" id="KOG2046">
    <property type="taxonomic scope" value="Eukaryota"/>
</dbReference>
<dbReference type="EMBL" id="CH991569">
    <property type="protein sequence ID" value="EDQ85922.1"/>
    <property type="molecule type" value="Genomic_DNA"/>
</dbReference>
<dbReference type="AlphaFoldDB" id="A9V8S1"/>
<dbReference type="GO" id="GO:0051015">
    <property type="term" value="F:actin filament binding"/>
    <property type="evidence" value="ECO:0000318"/>
    <property type="project" value="GO_Central"/>
</dbReference>
<dbReference type="GeneID" id="5894498"/>
<dbReference type="InParanoid" id="A9V8S1"/>
<dbReference type="GO" id="GO:0007015">
    <property type="term" value="P:actin filament organization"/>
    <property type="evidence" value="ECO:0000318"/>
    <property type="project" value="GO_Central"/>
</dbReference>
<proteinExistence type="predicted"/>
<dbReference type="InterPro" id="IPR001715">
    <property type="entry name" value="CH_dom"/>
</dbReference>
<dbReference type="SMART" id="SM00033">
    <property type="entry name" value="CH"/>
    <property type="match status" value="1"/>
</dbReference>
<dbReference type="GO" id="GO:0015629">
    <property type="term" value="C:actin cytoskeleton"/>
    <property type="evidence" value="ECO:0000318"/>
    <property type="project" value="GO_Central"/>
</dbReference>
<dbReference type="Pfam" id="PF00307">
    <property type="entry name" value="CH"/>
    <property type="match status" value="1"/>
</dbReference>
<evidence type="ECO:0000313" key="3">
    <source>
        <dbReference type="EMBL" id="EDQ85922.1"/>
    </source>
</evidence>
<dbReference type="GO" id="GO:0004672">
    <property type="term" value="F:protein kinase activity"/>
    <property type="evidence" value="ECO:0007669"/>
    <property type="project" value="InterPro"/>
</dbReference>
<dbReference type="InterPro" id="IPR036872">
    <property type="entry name" value="CH_dom_sf"/>
</dbReference>
<feature type="domain" description="Calponin-homology (CH)" evidence="2">
    <location>
        <begin position="229"/>
        <end position="334"/>
    </location>
</feature>
<dbReference type="InterPro" id="IPR011009">
    <property type="entry name" value="Kinase-like_dom_sf"/>
</dbReference>
<dbReference type="Gene3D" id="1.10.510.10">
    <property type="entry name" value="Transferase(Phosphotransferase) domain 1"/>
    <property type="match status" value="2"/>
</dbReference>
<evidence type="ECO:0000259" key="2">
    <source>
        <dbReference type="PROSITE" id="PS50021"/>
    </source>
</evidence>
<dbReference type="Proteomes" id="UP000001357">
    <property type="component" value="Unassembled WGS sequence"/>
</dbReference>
<dbReference type="PANTHER" id="PTHR47385:SF14">
    <property type="entry name" value="TRANSGELIN"/>
    <property type="match status" value="1"/>
</dbReference>
<gene>
    <name evidence="3" type="ORF">MONBRDRAFT_38563</name>
</gene>
<name>A9V8S1_MONBE</name>
<sequence length="342" mass="37427">MAADAAEGMAYLASKKIVHRDLAARNALEVVEKVCDEDLRMWKPEGCPDAIYDLMMQCWEEEPDERPSFKALHESLTAYHKKANRATIVTVDDDEGAAAAADEYSLPQDSIIRIAAPQPDDIIEDWNPYGLADVDIANYGLVGMNAPQPPRPRPTAEPAEYSMASAPSAAQDDDEGPSYEMTGGNRAAPVLYETTESKQARTEAPLYDTAEAERRPSVTPYSKHGMRKDEAAQVMIAWVENVTGKTKPEGADMHAWLKDGQILCELMNKLQPGSISKVATGNRAFHHLENISKFVSAVGDLGVRAADRFDGVDLFEGINMHQVTNCLASLHKVAVSKNLIKA</sequence>
<dbReference type="KEGG" id="mbr:MONBRDRAFT_38563"/>
<reference evidence="3 4" key="1">
    <citation type="journal article" date="2008" name="Nature">
        <title>The genome of the choanoflagellate Monosiga brevicollis and the origin of metazoans.</title>
        <authorList>
            <consortium name="JGI Sequencing"/>
            <person name="King N."/>
            <person name="Westbrook M.J."/>
            <person name="Young S.L."/>
            <person name="Kuo A."/>
            <person name="Abedin M."/>
            <person name="Chapman J."/>
            <person name="Fairclough S."/>
            <person name="Hellsten U."/>
            <person name="Isogai Y."/>
            <person name="Letunic I."/>
            <person name="Marr M."/>
            <person name="Pincus D."/>
            <person name="Putnam N."/>
            <person name="Rokas A."/>
            <person name="Wright K.J."/>
            <person name="Zuzow R."/>
            <person name="Dirks W."/>
            <person name="Good M."/>
            <person name="Goodstein D."/>
            <person name="Lemons D."/>
            <person name="Li W."/>
            <person name="Lyons J.B."/>
            <person name="Morris A."/>
            <person name="Nichols S."/>
            <person name="Richter D.J."/>
            <person name="Salamov A."/>
            <person name="Bork P."/>
            <person name="Lim W.A."/>
            <person name="Manning G."/>
            <person name="Miller W.T."/>
            <person name="McGinnis W."/>
            <person name="Shapiro H."/>
            <person name="Tjian R."/>
            <person name="Grigoriev I.V."/>
            <person name="Rokhsar D."/>
        </authorList>
    </citation>
    <scope>NUCLEOTIDE SEQUENCE [LARGE SCALE GENOMIC DNA]</scope>
    <source>
        <strain evidence="4">MX1 / ATCC 50154</strain>
    </source>
</reference>
<dbReference type="SUPFAM" id="SSF56112">
    <property type="entry name" value="Protein kinase-like (PK-like)"/>
    <property type="match status" value="1"/>
</dbReference>
<evidence type="ECO:0000256" key="1">
    <source>
        <dbReference type="SAM" id="MobiDB-lite"/>
    </source>
</evidence>
<dbReference type="PANTHER" id="PTHR47385">
    <property type="entry name" value="CALPONIN"/>
    <property type="match status" value="1"/>
</dbReference>
<dbReference type="Gene3D" id="1.10.418.10">
    <property type="entry name" value="Calponin-like domain"/>
    <property type="match status" value="1"/>
</dbReference>
<accession>A9V8S1</accession>
<dbReference type="OMA" id="QMENIGR"/>